<dbReference type="PANTHER" id="PTHR46494">
    <property type="entry name" value="CORA FAMILY METAL ION TRANSPORTER (EUROFUNG)"/>
    <property type="match status" value="1"/>
</dbReference>
<organism evidence="9 11">
    <name type="scientific">Streptacidiphilus fuscans</name>
    <dbReference type="NCBI Taxonomy" id="2789292"/>
    <lineage>
        <taxon>Bacteria</taxon>
        <taxon>Bacillati</taxon>
        <taxon>Actinomycetota</taxon>
        <taxon>Actinomycetes</taxon>
        <taxon>Kitasatosporales</taxon>
        <taxon>Streptomycetaceae</taxon>
        <taxon>Streptacidiphilus</taxon>
    </lineage>
</organism>
<proteinExistence type="inferred from homology"/>
<dbReference type="Gene3D" id="3.30.460.20">
    <property type="entry name" value="CorA soluble domain-like"/>
    <property type="match status" value="1"/>
</dbReference>
<dbReference type="GO" id="GO:0050897">
    <property type="term" value="F:cobalt ion binding"/>
    <property type="evidence" value="ECO:0007669"/>
    <property type="project" value="TreeGrafter"/>
</dbReference>
<dbReference type="EMBL" id="JADPRT010000022">
    <property type="protein sequence ID" value="MBF9073347.1"/>
    <property type="molecule type" value="Genomic_DNA"/>
</dbReference>
<keyword evidence="7 8" id="KW-0472">Membrane</keyword>
<protein>
    <submittedName>
        <fullName evidence="9">Magnesium transporter CorA family protein</fullName>
    </submittedName>
</protein>
<evidence type="ECO:0000313" key="10">
    <source>
        <dbReference type="EMBL" id="MBF9073347.1"/>
    </source>
</evidence>
<evidence type="ECO:0000313" key="9">
    <source>
        <dbReference type="EMBL" id="MBF9068893.1"/>
    </source>
</evidence>
<dbReference type="InterPro" id="IPR045861">
    <property type="entry name" value="CorA_cytoplasmic_dom"/>
</dbReference>
<dbReference type="GO" id="GO:0015087">
    <property type="term" value="F:cobalt ion transmembrane transporter activity"/>
    <property type="evidence" value="ECO:0007669"/>
    <property type="project" value="TreeGrafter"/>
</dbReference>
<gene>
    <name evidence="9" type="ORF">I2501_12755</name>
    <name evidence="10" type="ORF">I2501_35570</name>
</gene>
<reference evidence="9" key="1">
    <citation type="submission" date="2020-11" db="EMBL/GenBank/DDBJ databases">
        <title>Isolation and identification of active actinomycetes.</title>
        <authorList>
            <person name="Yu B."/>
        </authorList>
    </citation>
    <scope>NUCLEOTIDE SEQUENCE</scope>
    <source>
        <strain evidence="9">NEAU-YB345</strain>
    </source>
</reference>
<accession>A0A931B268</accession>
<dbReference type="Pfam" id="PF01544">
    <property type="entry name" value="CorA"/>
    <property type="match status" value="1"/>
</dbReference>
<dbReference type="GO" id="GO:0005886">
    <property type="term" value="C:plasma membrane"/>
    <property type="evidence" value="ECO:0007669"/>
    <property type="project" value="UniProtKB-SubCell"/>
</dbReference>
<dbReference type="SUPFAM" id="SSF144083">
    <property type="entry name" value="Magnesium transport protein CorA, transmembrane region"/>
    <property type="match status" value="1"/>
</dbReference>
<evidence type="ECO:0000256" key="8">
    <source>
        <dbReference type="SAM" id="Phobius"/>
    </source>
</evidence>
<evidence type="ECO:0000256" key="6">
    <source>
        <dbReference type="ARBA" id="ARBA00022989"/>
    </source>
</evidence>
<keyword evidence="3" id="KW-0813">Transport</keyword>
<feature type="transmembrane region" description="Helical" evidence="8">
    <location>
        <begin position="324"/>
        <end position="344"/>
    </location>
</feature>
<evidence type="ECO:0000256" key="5">
    <source>
        <dbReference type="ARBA" id="ARBA00022692"/>
    </source>
</evidence>
<dbReference type="InterPro" id="IPR045863">
    <property type="entry name" value="CorA_TM1_TM2"/>
</dbReference>
<evidence type="ECO:0000256" key="7">
    <source>
        <dbReference type="ARBA" id="ARBA00023136"/>
    </source>
</evidence>
<evidence type="ECO:0000256" key="4">
    <source>
        <dbReference type="ARBA" id="ARBA00022475"/>
    </source>
</evidence>
<name>A0A931B268_9ACTN</name>
<comment type="subcellular location">
    <subcellularLocation>
        <location evidence="1">Cell membrane</location>
        <topology evidence="1">Multi-pass membrane protein</topology>
    </subcellularLocation>
</comment>
<evidence type="ECO:0000256" key="1">
    <source>
        <dbReference type="ARBA" id="ARBA00004651"/>
    </source>
</evidence>
<keyword evidence="5 8" id="KW-0812">Transmembrane</keyword>
<evidence type="ECO:0000256" key="2">
    <source>
        <dbReference type="ARBA" id="ARBA00009765"/>
    </source>
</evidence>
<sequence length="350" mass="39555">MPDTAVTAAPTATSTATSTATLSATSTVRTRLYRDGKLALENFPAAEISDHVAEDGSVVWLDLCAPTPDDFALLTEEFGLHELAVEDARHEHQRPKLDRYKDHCFLSMYAVCAAHDHEDLVIRELSVFVTANALITVRTDDRFDMDDVVSRWDDAPELGQFGVGFLLHGLLDHVVDGHFRAVQDMDDRIEELEDILFDANAKETRDIQRASFALRKSLVRLRRMALPMREMVNTLMRRDVHVVADPMMPYYQDVYDHVLRVTEWTESLRDMVGSIMETNLTVQGNRMNMIMKKVTSWASIVAVPTAVTGFYGQNVPYPGFGTEWGFWVSTGVTIGISVALYFGFKRRDWI</sequence>
<keyword evidence="4" id="KW-1003">Cell membrane</keyword>
<evidence type="ECO:0000313" key="11">
    <source>
        <dbReference type="Proteomes" id="UP000657385"/>
    </source>
</evidence>
<comment type="caution">
    <text evidence="9">The sequence shown here is derived from an EMBL/GenBank/DDBJ whole genome shotgun (WGS) entry which is preliminary data.</text>
</comment>
<dbReference type="GO" id="GO:0000287">
    <property type="term" value="F:magnesium ion binding"/>
    <property type="evidence" value="ECO:0007669"/>
    <property type="project" value="TreeGrafter"/>
</dbReference>
<comment type="similarity">
    <text evidence="2">Belongs to the CorA metal ion transporter (MIT) (TC 1.A.35) family.</text>
</comment>
<evidence type="ECO:0000256" key="3">
    <source>
        <dbReference type="ARBA" id="ARBA00022448"/>
    </source>
</evidence>
<dbReference type="RefSeq" id="WP_196194027.1">
    <property type="nucleotide sequence ID" value="NZ_JADPRT010000004.1"/>
</dbReference>
<dbReference type="PANTHER" id="PTHR46494:SF1">
    <property type="entry name" value="CORA FAMILY METAL ION TRANSPORTER (EUROFUNG)"/>
    <property type="match status" value="1"/>
</dbReference>
<keyword evidence="6 8" id="KW-1133">Transmembrane helix</keyword>
<feature type="transmembrane region" description="Helical" evidence="8">
    <location>
        <begin position="294"/>
        <end position="312"/>
    </location>
</feature>
<dbReference type="InterPro" id="IPR002523">
    <property type="entry name" value="MgTranspt_CorA/ZnTranspt_ZntB"/>
</dbReference>
<dbReference type="Gene3D" id="1.20.58.340">
    <property type="entry name" value="Magnesium transport protein CorA, transmembrane region"/>
    <property type="match status" value="2"/>
</dbReference>
<dbReference type="EMBL" id="JADPRT010000004">
    <property type="protein sequence ID" value="MBF9068893.1"/>
    <property type="molecule type" value="Genomic_DNA"/>
</dbReference>
<dbReference type="SUPFAM" id="SSF143865">
    <property type="entry name" value="CorA soluble domain-like"/>
    <property type="match status" value="1"/>
</dbReference>
<dbReference type="AlphaFoldDB" id="A0A931B268"/>
<keyword evidence="11" id="KW-1185">Reference proteome</keyword>
<dbReference type="CDD" id="cd12822">
    <property type="entry name" value="TmCorA-like"/>
    <property type="match status" value="1"/>
</dbReference>
<dbReference type="GO" id="GO:0015095">
    <property type="term" value="F:magnesium ion transmembrane transporter activity"/>
    <property type="evidence" value="ECO:0007669"/>
    <property type="project" value="TreeGrafter"/>
</dbReference>
<dbReference type="Proteomes" id="UP000657385">
    <property type="component" value="Unassembled WGS sequence"/>
</dbReference>